<name>A0A074YZU5_OPIVI</name>
<reference evidence="1 2" key="1">
    <citation type="submission" date="2013-11" db="EMBL/GenBank/DDBJ databases">
        <title>Opisthorchis viverrini - life in the bile duct.</title>
        <authorList>
            <person name="Young N.D."/>
            <person name="Nagarajan N."/>
            <person name="Lin S.J."/>
            <person name="Korhonen P.K."/>
            <person name="Jex A.R."/>
            <person name="Hall R.S."/>
            <person name="Safavi-Hemami H."/>
            <person name="Kaewkong W."/>
            <person name="Bertrand D."/>
            <person name="Gao S."/>
            <person name="Seet Q."/>
            <person name="Wongkham S."/>
            <person name="Teh B.T."/>
            <person name="Wongkham C."/>
            <person name="Intapan P.M."/>
            <person name="Maleewong W."/>
            <person name="Yang X."/>
            <person name="Hu M."/>
            <person name="Wang Z."/>
            <person name="Hofmann A."/>
            <person name="Sternberg P.W."/>
            <person name="Tan P."/>
            <person name="Wang J."/>
            <person name="Gasser R.B."/>
        </authorList>
    </citation>
    <scope>NUCLEOTIDE SEQUENCE [LARGE SCALE GENOMIC DNA]</scope>
</reference>
<protein>
    <submittedName>
        <fullName evidence="1">Uncharacterized protein</fullName>
    </submittedName>
</protein>
<gene>
    <name evidence="1" type="ORF">T265_15861</name>
</gene>
<sequence>MSLITIDRSLFAHSSVSSSSSASYCQDSDKAANVQDALENSSKSRLYVCKPNILDLIDTDTVVSFPQM</sequence>
<evidence type="ECO:0000313" key="2">
    <source>
        <dbReference type="Proteomes" id="UP000054324"/>
    </source>
</evidence>
<keyword evidence="2" id="KW-1185">Reference proteome</keyword>
<dbReference type="Proteomes" id="UP000054324">
    <property type="component" value="Unassembled WGS sequence"/>
</dbReference>
<feature type="non-terminal residue" evidence="1">
    <location>
        <position position="68"/>
    </location>
</feature>
<accession>A0A074YZU5</accession>
<evidence type="ECO:0000313" key="1">
    <source>
        <dbReference type="EMBL" id="KER18732.1"/>
    </source>
</evidence>
<proteinExistence type="predicted"/>
<dbReference type="KEGG" id="ovi:T265_15861"/>
<dbReference type="EMBL" id="KL598276">
    <property type="protein sequence ID" value="KER18732.1"/>
    <property type="molecule type" value="Genomic_DNA"/>
</dbReference>
<dbReference type="AlphaFoldDB" id="A0A074YZU5"/>
<dbReference type="CTD" id="20330026"/>
<dbReference type="RefSeq" id="XP_009177521.1">
    <property type="nucleotide sequence ID" value="XM_009179257.1"/>
</dbReference>
<dbReference type="GeneID" id="20330026"/>
<organism evidence="1 2">
    <name type="scientific">Opisthorchis viverrini</name>
    <name type="common">Southeast Asian liver fluke</name>
    <dbReference type="NCBI Taxonomy" id="6198"/>
    <lineage>
        <taxon>Eukaryota</taxon>
        <taxon>Metazoa</taxon>
        <taxon>Spiralia</taxon>
        <taxon>Lophotrochozoa</taxon>
        <taxon>Platyhelminthes</taxon>
        <taxon>Trematoda</taxon>
        <taxon>Digenea</taxon>
        <taxon>Opisthorchiida</taxon>
        <taxon>Opisthorchiata</taxon>
        <taxon>Opisthorchiidae</taxon>
        <taxon>Opisthorchis</taxon>
    </lineage>
</organism>